<gene>
    <name evidence="1" type="ORF">A2765_05890</name>
</gene>
<evidence type="ECO:0000313" key="1">
    <source>
        <dbReference type="EMBL" id="OGG57643.1"/>
    </source>
</evidence>
<dbReference type="Proteomes" id="UP000176377">
    <property type="component" value="Unassembled WGS sequence"/>
</dbReference>
<sequence>MKILLLRADQEEFLKRRNLLRKYEKQKKLFEENIFHPSLNFELLEPKHLQIYSFRIDRKYRAIFIFMEPDVVEIVDVNNHYH</sequence>
<comment type="caution">
    <text evidence="1">The sequence shown here is derived from an EMBL/GenBank/DDBJ whole genome shotgun (WGS) entry which is preliminary data.</text>
</comment>
<organism evidence="1 2">
    <name type="scientific">Candidatus Kaiserbacteria bacterium RIFCSPHIGHO2_01_FULL_56_24</name>
    <dbReference type="NCBI Taxonomy" id="1798487"/>
    <lineage>
        <taxon>Bacteria</taxon>
        <taxon>Candidatus Kaiseribacteriota</taxon>
    </lineage>
</organism>
<dbReference type="InterPro" id="IPR035093">
    <property type="entry name" value="RelE/ParE_toxin_dom_sf"/>
</dbReference>
<reference evidence="1 2" key="1">
    <citation type="journal article" date="2016" name="Nat. Commun.">
        <title>Thousands of microbial genomes shed light on interconnected biogeochemical processes in an aquifer system.</title>
        <authorList>
            <person name="Anantharaman K."/>
            <person name="Brown C.T."/>
            <person name="Hug L.A."/>
            <person name="Sharon I."/>
            <person name="Castelle C.J."/>
            <person name="Probst A.J."/>
            <person name="Thomas B.C."/>
            <person name="Singh A."/>
            <person name="Wilkins M.J."/>
            <person name="Karaoz U."/>
            <person name="Brodie E.L."/>
            <person name="Williams K.H."/>
            <person name="Hubbard S.S."/>
            <person name="Banfield J.F."/>
        </authorList>
    </citation>
    <scope>NUCLEOTIDE SEQUENCE [LARGE SCALE GENOMIC DNA]</scope>
</reference>
<dbReference type="EMBL" id="MFLA01000047">
    <property type="protein sequence ID" value="OGG57643.1"/>
    <property type="molecule type" value="Genomic_DNA"/>
</dbReference>
<dbReference type="Gene3D" id="3.30.2310.20">
    <property type="entry name" value="RelE-like"/>
    <property type="match status" value="1"/>
</dbReference>
<evidence type="ECO:0000313" key="2">
    <source>
        <dbReference type="Proteomes" id="UP000176377"/>
    </source>
</evidence>
<protein>
    <submittedName>
        <fullName evidence="1">Uncharacterized protein</fullName>
    </submittedName>
</protein>
<dbReference type="SUPFAM" id="SSF143011">
    <property type="entry name" value="RelE-like"/>
    <property type="match status" value="1"/>
</dbReference>
<name>A0A1F6D866_9BACT</name>
<accession>A0A1F6D866</accession>
<proteinExistence type="predicted"/>
<dbReference type="AlphaFoldDB" id="A0A1F6D866"/>